<dbReference type="Proteomes" id="UP000255036">
    <property type="component" value="Unassembled WGS sequence"/>
</dbReference>
<sequence length="41" mass="4478">MLQIGFFFVAVAFICLGVYRGESYTVLSKAIKLCMECVGIG</sequence>
<dbReference type="OrthoDB" id="1698689at2"/>
<accession>A0A371B065</accession>
<evidence type="ECO:0000313" key="1">
    <source>
        <dbReference type="EMBL" id="RDU25225.1"/>
    </source>
</evidence>
<dbReference type="InterPro" id="IPR047708">
    <property type="entry name" value="CD1871A-like"/>
</dbReference>
<comment type="caution">
    <text evidence="1">The sequence shown here is derived from an EMBL/GenBank/DDBJ whole genome shotgun (WGS) entry which is preliminary data.</text>
</comment>
<name>A0A371B065_9FIRM</name>
<dbReference type="AlphaFoldDB" id="A0A371B065"/>
<organism evidence="1 2">
    <name type="scientific">Anaerosacchariphilus polymeriproducens</name>
    <dbReference type="NCBI Taxonomy" id="1812858"/>
    <lineage>
        <taxon>Bacteria</taxon>
        <taxon>Bacillati</taxon>
        <taxon>Bacillota</taxon>
        <taxon>Clostridia</taxon>
        <taxon>Lachnospirales</taxon>
        <taxon>Lachnospiraceae</taxon>
        <taxon>Anaerosacchariphilus</taxon>
    </lineage>
</organism>
<gene>
    <name evidence="1" type="ORF">DWV06_00375</name>
</gene>
<keyword evidence="2" id="KW-1185">Reference proteome</keyword>
<protein>
    <submittedName>
        <fullName evidence="1">Thioredoxin</fullName>
    </submittedName>
</protein>
<reference evidence="1 2" key="1">
    <citation type="submission" date="2018-07" db="EMBL/GenBank/DDBJ databases">
        <title>Anaerosacharophilus polymeroproducens gen. nov. sp. nov., an anaerobic bacterium isolated from salt field.</title>
        <authorList>
            <person name="Kim W."/>
            <person name="Yang S.-H."/>
            <person name="Oh J."/>
            <person name="Lee J.-H."/>
            <person name="Kwon K.K."/>
        </authorList>
    </citation>
    <scope>NUCLEOTIDE SEQUENCE [LARGE SCALE GENOMIC DNA]</scope>
    <source>
        <strain evidence="1 2">MCWD5</strain>
    </source>
</reference>
<dbReference type="EMBL" id="QRCT01000003">
    <property type="protein sequence ID" value="RDU25225.1"/>
    <property type="molecule type" value="Genomic_DNA"/>
</dbReference>
<evidence type="ECO:0000313" key="2">
    <source>
        <dbReference type="Proteomes" id="UP000255036"/>
    </source>
</evidence>
<proteinExistence type="predicted"/>
<dbReference type="NCBIfam" id="NF040920">
    <property type="entry name" value="CD1871A_fam"/>
    <property type="match status" value="1"/>
</dbReference>